<dbReference type="Proteomes" id="UP000466864">
    <property type="component" value="Unassembled WGS sequence"/>
</dbReference>
<gene>
    <name evidence="1" type="ORF">FYJ60_10350</name>
</gene>
<name>A0A7X2PAB8_9FIRM</name>
<evidence type="ECO:0000313" key="1">
    <source>
        <dbReference type="EMBL" id="MST82716.1"/>
    </source>
</evidence>
<organism evidence="1 2">
    <name type="scientific">Bilifractor porci</name>
    <dbReference type="NCBI Taxonomy" id="2606636"/>
    <lineage>
        <taxon>Bacteria</taxon>
        <taxon>Bacillati</taxon>
        <taxon>Bacillota</taxon>
        <taxon>Clostridia</taxon>
        <taxon>Lachnospirales</taxon>
        <taxon>Lachnospiraceae</taxon>
        <taxon>Bilifractor</taxon>
    </lineage>
</organism>
<accession>A0A7X2PAB8</accession>
<evidence type="ECO:0000313" key="2">
    <source>
        <dbReference type="Proteomes" id="UP000466864"/>
    </source>
</evidence>
<comment type="caution">
    <text evidence="1">The sequence shown here is derived from an EMBL/GenBank/DDBJ whole genome shotgun (WGS) entry which is preliminary data.</text>
</comment>
<dbReference type="RefSeq" id="WP_154458631.1">
    <property type="nucleotide sequence ID" value="NZ_VUMV01000008.1"/>
</dbReference>
<keyword evidence="2" id="KW-1185">Reference proteome</keyword>
<proteinExistence type="predicted"/>
<dbReference type="AlphaFoldDB" id="A0A7X2PAB8"/>
<protein>
    <submittedName>
        <fullName evidence="1">Uncharacterized protein</fullName>
    </submittedName>
</protein>
<reference evidence="1 2" key="1">
    <citation type="submission" date="2019-08" db="EMBL/GenBank/DDBJ databases">
        <title>In-depth cultivation of the pig gut microbiome towards novel bacterial diversity and tailored functional studies.</title>
        <authorList>
            <person name="Wylensek D."/>
            <person name="Hitch T.C.A."/>
            <person name="Clavel T."/>
        </authorList>
    </citation>
    <scope>NUCLEOTIDE SEQUENCE [LARGE SCALE GENOMIC DNA]</scope>
    <source>
        <strain evidence="1 2">Oil+RF-744-WCA-WT-13</strain>
    </source>
</reference>
<sequence length="100" mass="11725">MYIYDEALDMINPLEGYSSEAEQPELLMSLDELCGRQLPMRAEKRRLKSDQSEAMENLVHILISDRLLELSRYVWLDPASKMIRADRSTLEQNGYQLEIF</sequence>
<dbReference type="EMBL" id="VUMV01000008">
    <property type="protein sequence ID" value="MST82716.1"/>
    <property type="molecule type" value="Genomic_DNA"/>
</dbReference>